<dbReference type="Pfam" id="PF23559">
    <property type="entry name" value="WHD_DRP"/>
    <property type="match status" value="1"/>
</dbReference>
<dbReference type="SUPFAM" id="SSF52540">
    <property type="entry name" value="P-loop containing nucleoside triphosphate hydrolases"/>
    <property type="match status" value="1"/>
</dbReference>
<feature type="domain" description="Disease resistance R13L4/SHOC-2-like LRR" evidence="6">
    <location>
        <begin position="469"/>
        <end position="747"/>
    </location>
</feature>
<dbReference type="GO" id="GO:0043531">
    <property type="term" value="F:ADP binding"/>
    <property type="evidence" value="ECO:0007669"/>
    <property type="project" value="InterPro"/>
</dbReference>
<dbReference type="SUPFAM" id="SSF52058">
    <property type="entry name" value="L domain-like"/>
    <property type="match status" value="1"/>
</dbReference>
<dbReference type="Gene3D" id="3.40.50.300">
    <property type="entry name" value="P-loop containing nucleotide triphosphate hydrolases"/>
    <property type="match status" value="1"/>
</dbReference>
<evidence type="ECO:0000256" key="1">
    <source>
        <dbReference type="ARBA" id="ARBA00022737"/>
    </source>
</evidence>
<evidence type="ECO:0000256" key="2">
    <source>
        <dbReference type="ARBA" id="ARBA00022821"/>
    </source>
</evidence>
<dbReference type="InterPro" id="IPR002182">
    <property type="entry name" value="NB-ARC"/>
</dbReference>
<dbReference type="GO" id="GO:0098542">
    <property type="term" value="P:defense response to other organism"/>
    <property type="evidence" value="ECO:0007669"/>
    <property type="project" value="TreeGrafter"/>
</dbReference>
<evidence type="ECO:0000259" key="6">
    <source>
        <dbReference type="Pfam" id="PF23598"/>
    </source>
</evidence>
<evidence type="ECO:0000259" key="5">
    <source>
        <dbReference type="Pfam" id="PF23559"/>
    </source>
</evidence>
<proteinExistence type="predicted"/>
<dbReference type="AlphaFoldDB" id="A0AAW0LJY5"/>
<dbReference type="Gene3D" id="3.80.10.10">
    <property type="entry name" value="Ribonuclease Inhibitor"/>
    <property type="match status" value="1"/>
</dbReference>
<comment type="caution">
    <text evidence="7">The sequence shown here is derived from an EMBL/GenBank/DDBJ whole genome shotgun (WGS) entry which is preliminary data.</text>
</comment>
<dbReference type="Gene3D" id="1.10.10.10">
    <property type="entry name" value="Winged helix-like DNA-binding domain superfamily/Winged helix DNA-binding domain"/>
    <property type="match status" value="1"/>
</dbReference>
<name>A0AAW0LJY5_QUESU</name>
<dbReference type="InterPro" id="IPR027417">
    <property type="entry name" value="P-loop_NTPase"/>
</dbReference>
<dbReference type="PANTHER" id="PTHR23155">
    <property type="entry name" value="DISEASE RESISTANCE PROTEIN RP"/>
    <property type="match status" value="1"/>
</dbReference>
<dbReference type="InterPro" id="IPR058922">
    <property type="entry name" value="WHD_DRP"/>
</dbReference>
<keyword evidence="1" id="KW-0677">Repeat</keyword>
<dbReference type="EMBL" id="PKMF04000081">
    <property type="protein sequence ID" value="KAK7851958.1"/>
    <property type="molecule type" value="Genomic_DNA"/>
</dbReference>
<accession>A0AAW0LJY5</accession>
<dbReference type="PRINTS" id="PR00364">
    <property type="entry name" value="DISEASERSIST"/>
</dbReference>
<evidence type="ECO:0000313" key="7">
    <source>
        <dbReference type="EMBL" id="KAK7851958.1"/>
    </source>
</evidence>
<feature type="domain" description="Disease resistance protein winged helix" evidence="5">
    <location>
        <begin position="342"/>
        <end position="412"/>
    </location>
</feature>
<evidence type="ECO:0000313" key="8">
    <source>
        <dbReference type="Proteomes" id="UP000237347"/>
    </source>
</evidence>
<keyword evidence="8" id="KW-1185">Reference proteome</keyword>
<dbReference type="Pfam" id="PF00931">
    <property type="entry name" value="NB-ARC"/>
    <property type="match status" value="1"/>
</dbReference>
<protein>
    <submittedName>
        <fullName evidence="7">Disease resistance protein rpm1</fullName>
    </submittedName>
</protein>
<evidence type="ECO:0000256" key="3">
    <source>
        <dbReference type="SAM" id="MobiDB-lite"/>
    </source>
</evidence>
<dbReference type="InterPro" id="IPR044974">
    <property type="entry name" value="Disease_R_plants"/>
</dbReference>
<dbReference type="Pfam" id="PF23598">
    <property type="entry name" value="LRR_14"/>
    <property type="match status" value="1"/>
</dbReference>
<sequence length="771" mass="87404">MSRESNNRKRGREPKTPSVSSVSNVELINGEELMDGVGAAVLPTMDAVEKLFGEHSELRNSALGGGWNNHQYDQEWHSILVGLEDAEKELVARLLDDNEKSLRVISLVSEEPLGKTALARKVYNRLDIRQHFERHAWVHVPKDFAYKDVTYRGLLLIILKQILTILPDFELLSEEELSAKLYQILMKVRFLIVLDDVWTVGVRFMLAYPFANVLNGSRIILTTRDCNVASHDDLWNSRLNLVRLSDEGSWALFLKKVGRPQNSSDRNNFREDILRICHGLSPAIMLLGGVLSTMESSEWSRVIDLVVAAHFGKGQLPLSNFVVLSYQMLPYVLKPCFLYLAVFPKAYEISIRRLLQLWLAHGFVQTLPEASVAEDVAKKYLEELVCRNMIEIVRWKPDGTPKTCHMPCYLYDVFLPKAKDIGFLDLHHGKSECTSADLPESLQPFVSFNTRKRDTINGEITCTKINNRGGFPMLKVLDLEGVYKPALPEELGIMVTLRYLSLRRTGLDSFPPFIGDLPHLQTLDLKHTYITILPRSIWKANNLRHLYMDRVSIQKPSNQPPTNLQVLTGLVIGSKDPGIYGLDRCTSLRKLGLTCHSESALKTAKCISRLVNLHTLKLTSMHLLSQPSNFVLSPIEDHQSLPRNLKILTLLSSGLTEDPMPVLGKLPKLRVLNLLARSYLGQEMVCHADQNFPELRVLKLWVLEKLELLTVENGAMPQLQELKIRGCKKLRSSEGLDQLPALKELILTNMPQDFVEDAKRRLGNEKLLINN</sequence>
<feature type="domain" description="NB-ARC" evidence="4">
    <location>
        <begin position="88"/>
        <end position="259"/>
    </location>
</feature>
<dbReference type="InterPro" id="IPR055414">
    <property type="entry name" value="LRR_R13L4/SHOC2-like"/>
</dbReference>
<dbReference type="Proteomes" id="UP000237347">
    <property type="component" value="Unassembled WGS sequence"/>
</dbReference>
<gene>
    <name evidence="7" type="primary">RPM1_13</name>
    <name evidence="7" type="ORF">CFP56_040513</name>
</gene>
<dbReference type="PANTHER" id="PTHR23155:SF955">
    <property type="entry name" value="AAA+ ATPASE DOMAIN-CONTAINING PROTEIN"/>
    <property type="match status" value="1"/>
</dbReference>
<dbReference type="InterPro" id="IPR042197">
    <property type="entry name" value="Apaf_helical"/>
</dbReference>
<keyword evidence="2" id="KW-0611">Plant defense</keyword>
<dbReference type="InterPro" id="IPR032675">
    <property type="entry name" value="LRR_dom_sf"/>
</dbReference>
<dbReference type="InterPro" id="IPR036388">
    <property type="entry name" value="WH-like_DNA-bd_sf"/>
</dbReference>
<dbReference type="Gene3D" id="1.10.8.430">
    <property type="entry name" value="Helical domain of apoptotic protease-activating factors"/>
    <property type="match status" value="1"/>
</dbReference>
<evidence type="ECO:0000259" key="4">
    <source>
        <dbReference type="Pfam" id="PF00931"/>
    </source>
</evidence>
<reference evidence="7 8" key="1">
    <citation type="journal article" date="2018" name="Sci. Data">
        <title>The draft genome sequence of cork oak.</title>
        <authorList>
            <person name="Ramos A.M."/>
            <person name="Usie A."/>
            <person name="Barbosa P."/>
            <person name="Barros P.M."/>
            <person name="Capote T."/>
            <person name="Chaves I."/>
            <person name="Simoes F."/>
            <person name="Abreu I."/>
            <person name="Carrasquinho I."/>
            <person name="Faro C."/>
            <person name="Guimaraes J.B."/>
            <person name="Mendonca D."/>
            <person name="Nobrega F."/>
            <person name="Rodrigues L."/>
            <person name="Saibo N.J.M."/>
            <person name="Varela M.C."/>
            <person name="Egas C."/>
            <person name="Matos J."/>
            <person name="Miguel C.M."/>
            <person name="Oliveira M.M."/>
            <person name="Ricardo C.P."/>
            <person name="Goncalves S."/>
        </authorList>
    </citation>
    <scope>NUCLEOTIDE SEQUENCE [LARGE SCALE GENOMIC DNA]</scope>
    <source>
        <strain evidence="8">cv. HL8</strain>
    </source>
</reference>
<organism evidence="7 8">
    <name type="scientific">Quercus suber</name>
    <name type="common">Cork oak</name>
    <dbReference type="NCBI Taxonomy" id="58331"/>
    <lineage>
        <taxon>Eukaryota</taxon>
        <taxon>Viridiplantae</taxon>
        <taxon>Streptophyta</taxon>
        <taxon>Embryophyta</taxon>
        <taxon>Tracheophyta</taxon>
        <taxon>Spermatophyta</taxon>
        <taxon>Magnoliopsida</taxon>
        <taxon>eudicotyledons</taxon>
        <taxon>Gunneridae</taxon>
        <taxon>Pentapetalae</taxon>
        <taxon>rosids</taxon>
        <taxon>fabids</taxon>
        <taxon>Fagales</taxon>
        <taxon>Fagaceae</taxon>
        <taxon>Quercus</taxon>
    </lineage>
</organism>
<feature type="region of interest" description="Disordered" evidence="3">
    <location>
        <begin position="1"/>
        <end position="24"/>
    </location>
</feature>